<name>A0ABU1AHK4_9BACT</name>
<dbReference type="EMBL" id="JARXIC010000003">
    <property type="protein sequence ID" value="MDQ8193266.1"/>
    <property type="molecule type" value="Genomic_DNA"/>
</dbReference>
<evidence type="ECO:0000313" key="2">
    <source>
        <dbReference type="Proteomes" id="UP001243717"/>
    </source>
</evidence>
<comment type="caution">
    <text evidence="1">The sequence shown here is derived from an EMBL/GenBank/DDBJ whole genome shotgun (WGS) entry which is preliminary data.</text>
</comment>
<evidence type="ECO:0000313" key="1">
    <source>
        <dbReference type="EMBL" id="MDQ8193266.1"/>
    </source>
</evidence>
<protein>
    <recommendedName>
        <fullName evidence="3">Transposase</fullName>
    </recommendedName>
</protein>
<organism evidence="1 2">
    <name type="scientific">Thalassobacterium sedimentorum</name>
    <dbReference type="NCBI Taxonomy" id="3041258"/>
    <lineage>
        <taxon>Bacteria</taxon>
        <taxon>Pseudomonadati</taxon>
        <taxon>Verrucomicrobiota</taxon>
        <taxon>Opitutia</taxon>
        <taxon>Puniceicoccales</taxon>
        <taxon>Coraliomargaritaceae</taxon>
        <taxon>Thalassobacterium</taxon>
    </lineage>
</organism>
<reference evidence="1 2" key="1">
    <citation type="submission" date="2023-04" db="EMBL/GenBank/DDBJ databases">
        <title>A novel bacteria isolated from coastal sediment.</title>
        <authorList>
            <person name="Liu X.-J."/>
            <person name="Du Z.-J."/>
        </authorList>
    </citation>
    <scope>NUCLEOTIDE SEQUENCE [LARGE SCALE GENOMIC DNA]</scope>
    <source>
        <strain evidence="1 2">SDUM461004</strain>
    </source>
</reference>
<dbReference type="RefSeq" id="WP_308983770.1">
    <property type="nucleotide sequence ID" value="NZ_JARXIC010000003.1"/>
</dbReference>
<proteinExistence type="predicted"/>
<keyword evidence="2" id="KW-1185">Reference proteome</keyword>
<sequence>MPIEWCERVVAWRMRRRFIFVLMDWSALRTVTAWTEARLVGQGPEVVALIL</sequence>
<dbReference type="Proteomes" id="UP001243717">
    <property type="component" value="Unassembled WGS sequence"/>
</dbReference>
<accession>A0ABU1AHK4</accession>
<gene>
    <name evidence="1" type="ORF">QEH59_02440</name>
</gene>
<evidence type="ECO:0008006" key="3">
    <source>
        <dbReference type="Google" id="ProtNLM"/>
    </source>
</evidence>